<dbReference type="InterPro" id="IPR019920">
    <property type="entry name" value="F420-binding_dom_put"/>
</dbReference>
<evidence type="ECO:0000259" key="3">
    <source>
        <dbReference type="Pfam" id="PF12680"/>
    </source>
</evidence>
<dbReference type="InterPro" id="IPR011576">
    <property type="entry name" value="Pyridox_Oxase_N"/>
</dbReference>
<gene>
    <name evidence="4" type="ORF">SAMN04489713_116121</name>
</gene>
<dbReference type="InterPro" id="IPR037401">
    <property type="entry name" value="SnoaL-like"/>
</dbReference>
<dbReference type="InterPro" id="IPR012349">
    <property type="entry name" value="Split_barrel_FMN-bd"/>
</dbReference>
<dbReference type="Pfam" id="PF01243">
    <property type="entry name" value="PNPOx_N"/>
    <property type="match status" value="1"/>
</dbReference>
<proteinExistence type="predicted"/>
<reference evidence="4 5" key="1">
    <citation type="submission" date="2016-10" db="EMBL/GenBank/DDBJ databases">
        <authorList>
            <person name="de Groot N.N."/>
        </authorList>
    </citation>
    <scope>NUCLEOTIDE SEQUENCE [LARGE SCALE GENOMIC DNA]</scope>
    <source>
        <strain evidence="4 5">DSM 43067</strain>
    </source>
</reference>
<dbReference type="PANTHER" id="PTHR35176:SF6">
    <property type="entry name" value="HEME OXYGENASE HI_0854-RELATED"/>
    <property type="match status" value="1"/>
</dbReference>
<organism evidence="4 5">
    <name type="scientific">Actinomadura madurae</name>
    <dbReference type="NCBI Taxonomy" id="1993"/>
    <lineage>
        <taxon>Bacteria</taxon>
        <taxon>Bacillati</taxon>
        <taxon>Actinomycetota</taxon>
        <taxon>Actinomycetes</taxon>
        <taxon>Streptosporangiales</taxon>
        <taxon>Thermomonosporaceae</taxon>
        <taxon>Actinomadura</taxon>
    </lineage>
</organism>
<dbReference type="InterPro" id="IPR052019">
    <property type="entry name" value="F420H2_bilvrd_red/Heme_oxyg"/>
</dbReference>
<dbReference type="GeneID" id="99647575"/>
<keyword evidence="1" id="KW-0560">Oxidoreductase</keyword>
<evidence type="ECO:0000259" key="2">
    <source>
        <dbReference type="Pfam" id="PF01243"/>
    </source>
</evidence>
<dbReference type="GO" id="GO:0070967">
    <property type="term" value="F:coenzyme F420 binding"/>
    <property type="evidence" value="ECO:0007669"/>
    <property type="project" value="TreeGrafter"/>
</dbReference>
<dbReference type="Pfam" id="PF12680">
    <property type="entry name" value="SnoaL_2"/>
    <property type="match status" value="1"/>
</dbReference>
<dbReference type="PANTHER" id="PTHR35176">
    <property type="entry name" value="HEME OXYGENASE HI_0854-RELATED"/>
    <property type="match status" value="1"/>
</dbReference>
<dbReference type="InParanoid" id="A0A1I5SCA5"/>
<dbReference type="Gene3D" id="3.10.450.50">
    <property type="match status" value="1"/>
</dbReference>
<dbReference type="SUPFAM" id="SSF54427">
    <property type="entry name" value="NTF2-like"/>
    <property type="match status" value="1"/>
</dbReference>
<dbReference type="eggNOG" id="COG3467">
    <property type="taxonomic scope" value="Bacteria"/>
</dbReference>
<name>A0A1I5SCA5_9ACTN</name>
<dbReference type="Gene3D" id="2.30.110.10">
    <property type="entry name" value="Electron Transport, Fmn-binding Protein, Chain A"/>
    <property type="match status" value="1"/>
</dbReference>
<feature type="domain" description="SnoaL-like" evidence="3">
    <location>
        <begin position="161"/>
        <end position="265"/>
    </location>
</feature>
<dbReference type="CDD" id="cd00531">
    <property type="entry name" value="NTF2_like"/>
    <property type="match status" value="1"/>
</dbReference>
<dbReference type="RefSeq" id="WP_021591994.1">
    <property type="nucleotide sequence ID" value="NZ_CP083237.1"/>
</dbReference>
<sequence>MATIPDEARHLFEGRDFAHVATVNPNGSTQVSPVWIALDGDLVVFNTNEGLVKTKNLRNNPDVAISMISHANPYESLLIQGKVVEMTGEGAEEGIDALAKRYLGVDSFPFRRPGDVRVIVKIRPEKVHHRGKEEGVDTMPEHDDSAARLRQQTLELHRGHLRNLLDKNMEAWVDAFADDAVFELPFAPPNYPQRLVGKTAIWEYVKDYPKRIDLQGFAEVIEHPTTEPGVLVVEAQVEGRVIATGKPYRVRYVWVVTVEEGKIVKQRDYWNPLAVLEALGGEKNMRDTFNVEER</sequence>
<dbReference type="AlphaFoldDB" id="A0A1I5SCA5"/>
<dbReference type="SUPFAM" id="SSF50475">
    <property type="entry name" value="FMN-binding split barrel"/>
    <property type="match status" value="1"/>
</dbReference>
<dbReference type="GO" id="GO:0005829">
    <property type="term" value="C:cytosol"/>
    <property type="evidence" value="ECO:0007669"/>
    <property type="project" value="TreeGrafter"/>
</dbReference>
<dbReference type="GO" id="GO:0016627">
    <property type="term" value="F:oxidoreductase activity, acting on the CH-CH group of donors"/>
    <property type="evidence" value="ECO:0007669"/>
    <property type="project" value="TreeGrafter"/>
</dbReference>
<accession>A0A1I5SCA5</accession>
<evidence type="ECO:0000256" key="1">
    <source>
        <dbReference type="ARBA" id="ARBA00023002"/>
    </source>
</evidence>
<dbReference type="eggNOG" id="COG3631">
    <property type="taxonomic scope" value="Bacteria"/>
</dbReference>
<keyword evidence="5" id="KW-1185">Reference proteome</keyword>
<evidence type="ECO:0000313" key="5">
    <source>
        <dbReference type="Proteomes" id="UP000183413"/>
    </source>
</evidence>
<feature type="domain" description="Pyridoxamine 5'-phosphate oxidase N-terminal" evidence="2">
    <location>
        <begin position="4"/>
        <end position="129"/>
    </location>
</feature>
<dbReference type="STRING" id="1993.SAMN04489713_116121"/>
<dbReference type="EMBL" id="FOVH01000016">
    <property type="protein sequence ID" value="SFP68351.1"/>
    <property type="molecule type" value="Genomic_DNA"/>
</dbReference>
<dbReference type="InterPro" id="IPR032710">
    <property type="entry name" value="NTF2-like_dom_sf"/>
</dbReference>
<dbReference type="NCBIfam" id="TIGR03618">
    <property type="entry name" value="Rv1155_F420"/>
    <property type="match status" value="1"/>
</dbReference>
<protein>
    <submittedName>
        <fullName evidence="4">PPOX class probable F420-dependent enzyme</fullName>
    </submittedName>
</protein>
<evidence type="ECO:0000313" key="4">
    <source>
        <dbReference type="EMBL" id="SFP68351.1"/>
    </source>
</evidence>
<dbReference type="Proteomes" id="UP000183413">
    <property type="component" value="Unassembled WGS sequence"/>
</dbReference>